<keyword evidence="5 14" id="KW-0378">Hydrolase</keyword>
<evidence type="ECO:0000259" key="17">
    <source>
        <dbReference type="PROSITE" id="PS51193"/>
    </source>
</evidence>
<dbReference type="RefSeq" id="WP_379051632.1">
    <property type="nucleotide sequence ID" value="NZ_JBHUIK010000002.1"/>
</dbReference>
<accession>A0ABW5BZ54</accession>
<evidence type="ECO:0000256" key="14">
    <source>
        <dbReference type="HAMAP-Rule" id="MF_02206"/>
    </source>
</evidence>
<dbReference type="InterPro" id="IPR045028">
    <property type="entry name" value="DinG/Rad3-like"/>
</dbReference>
<evidence type="ECO:0000256" key="11">
    <source>
        <dbReference type="ARBA" id="ARBA00023125"/>
    </source>
</evidence>
<dbReference type="PROSITE" id="PS51192">
    <property type="entry name" value="HELICASE_ATP_BIND_1"/>
    <property type="match status" value="1"/>
</dbReference>
<dbReference type="Pfam" id="PF13307">
    <property type="entry name" value="Helicase_C_2"/>
    <property type="match status" value="1"/>
</dbReference>
<keyword evidence="3" id="KW-0479">Metal-binding</keyword>
<evidence type="ECO:0000313" key="19">
    <source>
        <dbReference type="Proteomes" id="UP001597318"/>
    </source>
</evidence>
<sequence length="942" mass="107672">MKEQRYVVIDIETTGNSPKKGDKIIQVAAVTIENGEIVDRYMSFVNPMQEIPPFIEQLTGISNHMVEGAPTFGEIAEELHNMLTDAFFVAHNVYFDLSFLQEEFKSYGYYFSGPILDTVELTRMAFPTEKSYKLSDLSDEFNMLHVNPHRADSDAEATALLLLHIFKKLNDLPIITLQQLIKLAGSFISDAEEILEELLSKKLITLREQGNPDVEIVRTLAIKKQIDTMEPGEKSVELEPDNILNIFMNGRESITKVLPTYHVRSGQLKMMNEVLDAFSTHQHSMIEAGTGSGKTIGYLVPALIHSIKEKRPLIVSTHTNHLQTQILEKEIPFLQKVLPFPFIATILKGQRHYLCLQKFEQSLNDLDDNYDFILAKAQILIWLTQTETGDVDELNLPSGGRTLWENLHVDNSSFHNNPFSSTCFYQKARTKASAANIIITNHAMLLSDVEREQKILPHYQEVIVDEAHHFQHVATEQLGIKLHYLELNYMMNSLGSLHTNGLLKKFIQCQQKFHLESSTFSQKLEQILMELQEETQQFFSGLHAYVLKRKKDSFLNRTSYRLQSEKENNRTWNSILELANRIQFMIHDLLKLMETELAKFDQISTIELSITEKLTIENIRKVIVKMNVYKKNIEFLFFEEYDSVVKWIEIESKGAKNAVYIYAQPVQVSEYLADKFFAHVQSAVLTSATLTVKKSFSYFINNIGLADFFPKQVVLDSSFDYEKQVKLFVPTDMPVVNEVSIEEYSEAIAAHIGTVAQISNGKMLVLFTSYEMLRKTYQIVKEDVTLEDFAIMGQGTGSGSRSRLTKNFKQFDKAILLGTSSFWEGVDFPGEDLKALMIVRLPFASPDDPVVAATSEYMEEQGANSFYDYSLPEAILRFKQGFGRLIRHEDDRGILFVLDNRIITSRYGKDFLASIPSIDIVSKPMHHLTHSIDHWINNKKGG</sequence>
<comment type="function">
    <text evidence="14 15">3'-5' exonuclease.</text>
</comment>
<dbReference type="SMART" id="SM00487">
    <property type="entry name" value="DEXDc"/>
    <property type="match status" value="1"/>
</dbReference>
<organism evidence="18 19">
    <name type="scientific">Metabacillus endolithicus</name>
    <dbReference type="NCBI Taxonomy" id="1535204"/>
    <lineage>
        <taxon>Bacteria</taxon>
        <taxon>Bacillati</taxon>
        <taxon>Bacillota</taxon>
        <taxon>Bacilli</taxon>
        <taxon>Bacillales</taxon>
        <taxon>Bacillaceae</taxon>
        <taxon>Metabacillus</taxon>
    </lineage>
</organism>
<gene>
    <name evidence="14 15 18" type="primary">dinG</name>
    <name evidence="18" type="ORF">ACFSKK_11315</name>
</gene>
<evidence type="ECO:0000256" key="6">
    <source>
        <dbReference type="ARBA" id="ARBA00022806"/>
    </source>
</evidence>
<dbReference type="Pfam" id="PF00929">
    <property type="entry name" value="RNase_T"/>
    <property type="match status" value="1"/>
</dbReference>
<evidence type="ECO:0000256" key="5">
    <source>
        <dbReference type="ARBA" id="ARBA00022801"/>
    </source>
</evidence>
<keyword evidence="12" id="KW-0413">Isomerase</keyword>
<reference evidence="19" key="1">
    <citation type="journal article" date="2019" name="Int. J. Syst. Evol. Microbiol.">
        <title>The Global Catalogue of Microorganisms (GCM) 10K type strain sequencing project: providing services to taxonomists for standard genome sequencing and annotation.</title>
        <authorList>
            <consortium name="The Broad Institute Genomics Platform"/>
            <consortium name="The Broad Institute Genome Sequencing Center for Infectious Disease"/>
            <person name="Wu L."/>
            <person name="Ma J."/>
        </authorList>
    </citation>
    <scope>NUCLEOTIDE SEQUENCE [LARGE SCALE GENOMIC DNA]</scope>
    <source>
        <strain evidence="19">CGMCC 1.15474</strain>
    </source>
</reference>
<dbReference type="Pfam" id="PF00270">
    <property type="entry name" value="DEAD"/>
    <property type="match status" value="1"/>
</dbReference>
<keyword evidence="7 14" id="KW-0269">Exonuclease</keyword>
<comment type="similarity">
    <text evidence="14 15">Belongs to the helicase family. DinG subfamily. Type 2 sub-subfamily.</text>
</comment>
<evidence type="ECO:0000256" key="1">
    <source>
        <dbReference type="ARBA" id="ARBA00001966"/>
    </source>
</evidence>
<evidence type="ECO:0000256" key="10">
    <source>
        <dbReference type="ARBA" id="ARBA00023014"/>
    </source>
</evidence>
<protein>
    <recommendedName>
        <fullName evidence="14 15">3'-5' exonuclease DinG</fullName>
        <ecNumber evidence="14 15">3.1.-.-</ecNumber>
    </recommendedName>
</protein>
<dbReference type="PANTHER" id="PTHR11472">
    <property type="entry name" value="DNA REPAIR DEAD HELICASE RAD3/XP-D SUBFAMILY MEMBER"/>
    <property type="match status" value="1"/>
</dbReference>
<dbReference type="CDD" id="cd06127">
    <property type="entry name" value="DEDDh"/>
    <property type="match status" value="1"/>
</dbReference>
<evidence type="ECO:0000256" key="2">
    <source>
        <dbReference type="ARBA" id="ARBA00022722"/>
    </source>
</evidence>
<dbReference type="InterPro" id="IPR010614">
    <property type="entry name" value="RAD3-like_helicase_DEAD"/>
</dbReference>
<evidence type="ECO:0000256" key="13">
    <source>
        <dbReference type="ARBA" id="ARBA00048954"/>
    </source>
</evidence>
<dbReference type="EC" id="3.1.-.-" evidence="14 15"/>
<dbReference type="SMART" id="SM00479">
    <property type="entry name" value="EXOIII"/>
    <property type="match status" value="1"/>
</dbReference>
<evidence type="ECO:0000313" key="18">
    <source>
        <dbReference type="EMBL" id="MFD2214270.1"/>
    </source>
</evidence>
<dbReference type="InterPro" id="IPR006555">
    <property type="entry name" value="ATP-dep_Helicase_C"/>
</dbReference>
<keyword evidence="4 14" id="KW-0547">Nucleotide-binding</keyword>
<keyword evidence="6 18" id="KW-0347">Helicase</keyword>
<dbReference type="Proteomes" id="UP001597318">
    <property type="component" value="Unassembled WGS sequence"/>
</dbReference>
<dbReference type="NCBIfam" id="TIGR00573">
    <property type="entry name" value="dnaq"/>
    <property type="match status" value="1"/>
</dbReference>
<comment type="cofactor">
    <cofactor evidence="1">
        <name>[4Fe-4S] cluster</name>
        <dbReference type="ChEBI" id="CHEBI:49883"/>
    </cofactor>
</comment>
<dbReference type="GO" id="GO:0003678">
    <property type="term" value="F:DNA helicase activity"/>
    <property type="evidence" value="ECO:0007669"/>
    <property type="project" value="UniProtKB-EC"/>
</dbReference>
<feature type="short sequence motif" description="DEAH box" evidence="14">
    <location>
        <begin position="465"/>
        <end position="468"/>
    </location>
</feature>
<comment type="catalytic activity">
    <reaction evidence="13">
        <text>ATP + H2O = ADP + phosphate + H(+)</text>
        <dbReference type="Rhea" id="RHEA:13065"/>
        <dbReference type="ChEBI" id="CHEBI:15377"/>
        <dbReference type="ChEBI" id="CHEBI:15378"/>
        <dbReference type="ChEBI" id="CHEBI:30616"/>
        <dbReference type="ChEBI" id="CHEBI:43474"/>
        <dbReference type="ChEBI" id="CHEBI:456216"/>
        <dbReference type="EC" id="5.6.2.3"/>
    </reaction>
</comment>
<dbReference type="NCBIfam" id="NF005981">
    <property type="entry name" value="PRK08074.1"/>
    <property type="match status" value="1"/>
</dbReference>
<dbReference type="NCBIfam" id="TIGR01407">
    <property type="entry name" value="dinG_rel"/>
    <property type="match status" value="1"/>
</dbReference>
<evidence type="ECO:0000259" key="16">
    <source>
        <dbReference type="PROSITE" id="PS51192"/>
    </source>
</evidence>
<dbReference type="InterPro" id="IPR011545">
    <property type="entry name" value="DEAD/DEAH_box_helicase_dom"/>
</dbReference>
<dbReference type="InterPro" id="IPR012337">
    <property type="entry name" value="RNaseH-like_sf"/>
</dbReference>
<dbReference type="SUPFAM" id="SSF53098">
    <property type="entry name" value="Ribonuclease H-like"/>
    <property type="match status" value="1"/>
</dbReference>
<dbReference type="Pfam" id="PF06733">
    <property type="entry name" value="DEAD_2"/>
    <property type="match status" value="1"/>
</dbReference>
<dbReference type="PANTHER" id="PTHR11472:SF34">
    <property type="entry name" value="REGULATOR OF TELOMERE ELONGATION HELICASE 1"/>
    <property type="match status" value="1"/>
</dbReference>
<keyword evidence="8 14" id="KW-0067">ATP-binding</keyword>
<keyword evidence="2 14" id="KW-0540">Nuclease</keyword>
<dbReference type="SMART" id="SM00491">
    <property type="entry name" value="HELICc2"/>
    <property type="match status" value="1"/>
</dbReference>
<keyword evidence="19" id="KW-1185">Reference proteome</keyword>
<dbReference type="EMBL" id="JBHUIK010000002">
    <property type="protein sequence ID" value="MFD2214270.1"/>
    <property type="molecule type" value="Genomic_DNA"/>
</dbReference>
<dbReference type="PROSITE" id="PS51193">
    <property type="entry name" value="HELICASE_ATP_BIND_2"/>
    <property type="match status" value="1"/>
</dbReference>
<evidence type="ECO:0000256" key="7">
    <source>
        <dbReference type="ARBA" id="ARBA00022839"/>
    </source>
</evidence>
<evidence type="ECO:0000256" key="9">
    <source>
        <dbReference type="ARBA" id="ARBA00023004"/>
    </source>
</evidence>
<feature type="domain" description="Helicase ATP-binding" evidence="16">
    <location>
        <begin position="275"/>
        <end position="538"/>
    </location>
</feature>
<dbReference type="InterPro" id="IPR014013">
    <property type="entry name" value="Helic_SF1/SF2_ATP-bd_DinG/Rad3"/>
</dbReference>
<keyword evidence="10" id="KW-0411">Iron-sulfur</keyword>
<dbReference type="HAMAP" id="MF_02206">
    <property type="entry name" value="DinG_exonucl"/>
    <property type="match status" value="1"/>
</dbReference>
<comment type="caution">
    <text evidence="18">The sequence shown here is derived from an EMBL/GenBank/DDBJ whole genome shotgun (WGS) entry which is preliminary data.</text>
</comment>
<name>A0ABW5BZ54_9BACI</name>
<feature type="domain" description="Helicase ATP-binding" evidence="17">
    <location>
        <begin position="253"/>
        <end position="513"/>
    </location>
</feature>
<dbReference type="InterPro" id="IPR006310">
    <property type="entry name" value="DinG"/>
</dbReference>
<dbReference type="InterPro" id="IPR014001">
    <property type="entry name" value="Helicase_ATP-bd"/>
</dbReference>
<evidence type="ECO:0000256" key="8">
    <source>
        <dbReference type="ARBA" id="ARBA00022840"/>
    </source>
</evidence>
<dbReference type="SUPFAM" id="SSF52540">
    <property type="entry name" value="P-loop containing nucleoside triphosphate hydrolases"/>
    <property type="match status" value="2"/>
</dbReference>
<dbReference type="InterPro" id="IPR036397">
    <property type="entry name" value="RNaseH_sf"/>
</dbReference>
<dbReference type="InterPro" id="IPR013520">
    <property type="entry name" value="Ribonucl_H"/>
</dbReference>
<evidence type="ECO:0000256" key="15">
    <source>
        <dbReference type="RuleBase" id="RU364106"/>
    </source>
</evidence>
<feature type="binding site" evidence="14">
    <location>
        <begin position="288"/>
        <end position="295"/>
    </location>
    <ligand>
        <name>ATP</name>
        <dbReference type="ChEBI" id="CHEBI:30616"/>
    </ligand>
</feature>
<dbReference type="InterPro" id="IPR006054">
    <property type="entry name" value="DnaQ"/>
</dbReference>
<evidence type="ECO:0000256" key="12">
    <source>
        <dbReference type="ARBA" id="ARBA00023235"/>
    </source>
</evidence>
<keyword evidence="11" id="KW-0238">DNA-binding</keyword>
<keyword evidence="9" id="KW-0408">Iron</keyword>
<dbReference type="GO" id="GO:0016787">
    <property type="term" value="F:hydrolase activity"/>
    <property type="evidence" value="ECO:0007669"/>
    <property type="project" value="UniProtKB-KW"/>
</dbReference>
<evidence type="ECO:0000256" key="4">
    <source>
        <dbReference type="ARBA" id="ARBA00022741"/>
    </source>
</evidence>
<evidence type="ECO:0000256" key="3">
    <source>
        <dbReference type="ARBA" id="ARBA00022723"/>
    </source>
</evidence>
<dbReference type="InterPro" id="IPR027417">
    <property type="entry name" value="P-loop_NTPase"/>
</dbReference>
<proteinExistence type="inferred from homology"/>
<dbReference type="Gene3D" id="3.40.50.300">
    <property type="entry name" value="P-loop containing nucleotide triphosphate hydrolases"/>
    <property type="match status" value="2"/>
</dbReference>
<dbReference type="Gene3D" id="3.30.420.10">
    <property type="entry name" value="Ribonuclease H-like superfamily/Ribonuclease H"/>
    <property type="match status" value="1"/>
</dbReference>